<evidence type="ECO:0000259" key="8">
    <source>
        <dbReference type="Pfam" id="PF11970"/>
    </source>
</evidence>
<accession>A0A167BYT3</accession>
<feature type="region of interest" description="Disordered" evidence="5">
    <location>
        <begin position="445"/>
        <end position="471"/>
    </location>
</feature>
<dbReference type="AlphaFoldDB" id="A0A167BYT3"/>
<reference evidence="9 10" key="1">
    <citation type="submission" date="2016-02" db="EMBL/GenBank/DDBJ databases">
        <title>Complete genome sequence and transcriptome regulation of the pentose utilising yeast Sugiyamaella lignohabitans.</title>
        <authorList>
            <person name="Bellasio M."/>
            <person name="Peymann A."/>
            <person name="Valli M."/>
            <person name="Sipitzky M."/>
            <person name="Graf A."/>
            <person name="Sauer M."/>
            <person name="Marx H."/>
            <person name="Mattanovich D."/>
        </authorList>
    </citation>
    <scope>NUCLEOTIDE SEQUENCE [LARGE SCALE GENOMIC DNA]</scope>
    <source>
        <strain evidence="9 10">CBS 10342</strain>
    </source>
</reference>
<feature type="transmembrane region" description="Helical" evidence="6">
    <location>
        <begin position="97"/>
        <end position="122"/>
    </location>
</feature>
<feature type="domain" description="G protein-coupled receptor GPR1/2/3 C-terminal" evidence="8">
    <location>
        <begin position="299"/>
        <end position="372"/>
    </location>
</feature>
<evidence type="ECO:0000256" key="6">
    <source>
        <dbReference type="SAM" id="Phobius"/>
    </source>
</evidence>
<dbReference type="PANTHER" id="PTHR23112">
    <property type="entry name" value="G PROTEIN-COUPLED RECEPTOR 157-RELATED"/>
    <property type="match status" value="1"/>
</dbReference>
<evidence type="ECO:0000259" key="7">
    <source>
        <dbReference type="Pfam" id="PF11710"/>
    </source>
</evidence>
<sequence>MSDYYDSDTSKVNNYSAYQALVLRWVSVSSSCLSIVFGLAALYFYTNMKTKVFRHHLILLLLLFDFGKAVVLLWYPARVLLVASAYDNINFCDVVGFFTSAFIEGADLAVLALAIHTALLIFKKYKGPEGGLYRYRYWVYALTIIIPLIMAALVFVEGRKSYRPYITWCYLPVRPLWYRLVLSWIPRYIIIVTIVSIYVAIYIYVKLQYREVVRNFSQSQSYVDKYDAKLVGKGIRPRFRRGWRMFKAGTLSFLSYFPGFAFLATSNENITDSPSQPIDVQANTIAEFQRASMADFQFRRSVIERQIRSIFVYPTAYVFLWLAPFALQCLQFRSDLTKSTVFWVNAIAAFMQPFNCVVDTIAFFIRETPWRNREERVFKKETGRKILRGLSIRRTDGCKWNSSRSPSSPSSDKPSRNTQESDLYTPDIKGGYDVVELQTRGRQYSNDDIMTGGSSSTNYSPKHTVYPPFPGNELVRSDNLDAESDADIDIFEFLKGPPPHP</sequence>
<comment type="subcellular location">
    <subcellularLocation>
        <location evidence="1">Membrane</location>
        <topology evidence="1">Multi-pass membrane protein</topology>
    </subcellularLocation>
</comment>
<keyword evidence="2 6" id="KW-0812">Transmembrane</keyword>
<keyword evidence="10" id="KW-1185">Reference proteome</keyword>
<dbReference type="Pfam" id="PF11970">
    <property type="entry name" value="GPR_Gpa2_C"/>
    <property type="match status" value="1"/>
</dbReference>
<feature type="domain" description="Glucose receptor Git3-like N-terminal" evidence="7">
    <location>
        <begin position="22"/>
        <end position="211"/>
    </location>
</feature>
<evidence type="ECO:0000256" key="4">
    <source>
        <dbReference type="ARBA" id="ARBA00023136"/>
    </source>
</evidence>
<dbReference type="Pfam" id="PF11710">
    <property type="entry name" value="Git3"/>
    <property type="match status" value="1"/>
</dbReference>
<feature type="transmembrane region" description="Helical" evidence="6">
    <location>
        <begin position="310"/>
        <end position="330"/>
    </location>
</feature>
<dbReference type="RefSeq" id="XP_018733471.1">
    <property type="nucleotide sequence ID" value="XM_018880818.1"/>
</dbReference>
<feature type="transmembrane region" description="Helical" evidence="6">
    <location>
        <begin position="57"/>
        <end position="77"/>
    </location>
</feature>
<dbReference type="Proteomes" id="UP000189580">
    <property type="component" value="Chromosome c"/>
</dbReference>
<protein>
    <submittedName>
        <fullName evidence="9">Gpr1p</fullName>
    </submittedName>
</protein>
<keyword evidence="3 6" id="KW-1133">Transmembrane helix</keyword>
<dbReference type="EMBL" id="CP014500">
    <property type="protein sequence ID" value="ANB10994.1"/>
    <property type="molecule type" value="Genomic_DNA"/>
</dbReference>
<evidence type="ECO:0000256" key="1">
    <source>
        <dbReference type="ARBA" id="ARBA00004141"/>
    </source>
</evidence>
<dbReference type="GeneID" id="30035847"/>
<gene>
    <name evidence="9" type="primary">GPR1</name>
    <name evidence="9" type="ORF">AWJ20_3788</name>
</gene>
<dbReference type="GO" id="GO:0007189">
    <property type="term" value="P:adenylate cyclase-activating G protein-coupled receptor signaling pathway"/>
    <property type="evidence" value="ECO:0007669"/>
    <property type="project" value="TreeGrafter"/>
</dbReference>
<feature type="transmembrane region" description="Helical" evidence="6">
    <location>
        <begin position="137"/>
        <end position="156"/>
    </location>
</feature>
<dbReference type="GO" id="GO:0005886">
    <property type="term" value="C:plasma membrane"/>
    <property type="evidence" value="ECO:0007669"/>
    <property type="project" value="TreeGrafter"/>
</dbReference>
<feature type="transmembrane region" description="Helical" evidence="6">
    <location>
        <begin position="22"/>
        <end position="45"/>
    </location>
</feature>
<evidence type="ECO:0000313" key="9">
    <source>
        <dbReference type="EMBL" id="ANB10994.1"/>
    </source>
</evidence>
<dbReference type="Gene3D" id="1.20.1070.10">
    <property type="entry name" value="Rhodopsin 7-helix transmembrane proteins"/>
    <property type="match status" value="1"/>
</dbReference>
<evidence type="ECO:0000313" key="10">
    <source>
        <dbReference type="Proteomes" id="UP000189580"/>
    </source>
</evidence>
<dbReference type="InterPro" id="IPR023041">
    <property type="entry name" value="Glucose_rcpt_Git3-like_N"/>
</dbReference>
<feature type="transmembrane region" description="Helical" evidence="6">
    <location>
        <begin position="176"/>
        <end position="205"/>
    </location>
</feature>
<dbReference type="GO" id="GO:0004930">
    <property type="term" value="F:G protein-coupled receptor activity"/>
    <property type="evidence" value="ECO:0007669"/>
    <property type="project" value="TreeGrafter"/>
</dbReference>
<name>A0A167BYT3_9ASCO</name>
<feature type="compositionally biased region" description="Low complexity" evidence="5">
    <location>
        <begin position="402"/>
        <end position="412"/>
    </location>
</feature>
<organism evidence="9 10">
    <name type="scientific">Sugiyamaella lignohabitans</name>
    <dbReference type="NCBI Taxonomy" id="796027"/>
    <lineage>
        <taxon>Eukaryota</taxon>
        <taxon>Fungi</taxon>
        <taxon>Dikarya</taxon>
        <taxon>Ascomycota</taxon>
        <taxon>Saccharomycotina</taxon>
        <taxon>Dipodascomycetes</taxon>
        <taxon>Dipodascales</taxon>
        <taxon>Trichomonascaceae</taxon>
        <taxon>Sugiyamaella</taxon>
    </lineage>
</organism>
<dbReference type="InterPro" id="IPR022596">
    <property type="entry name" value="GPR1/2/3_C"/>
</dbReference>
<feature type="region of interest" description="Disordered" evidence="5">
    <location>
        <begin position="397"/>
        <end position="427"/>
    </location>
</feature>
<dbReference type="KEGG" id="slb:AWJ20_3788"/>
<feature type="compositionally biased region" description="Polar residues" evidence="5">
    <location>
        <begin position="445"/>
        <end position="461"/>
    </location>
</feature>
<evidence type="ECO:0000256" key="5">
    <source>
        <dbReference type="SAM" id="MobiDB-lite"/>
    </source>
</evidence>
<evidence type="ECO:0000256" key="3">
    <source>
        <dbReference type="ARBA" id="ARBA00022989"/>
    </source>
</evidence>
<evidence type="ECO:0000256" key="2">
    <source>
        <dbReference type="ARBA" id="ARBA00022692"/>
    </source>
</evidence>
<dbReference type="OrthoDB" id="5368598at2759"/>
<proteinExistence type="predicted"/>
<keyword evidence="4 6" id="KW-0472">Membrane</keyword>
<dbReference type="SUPFAM" id="SSF81321">
    <property type="entry name" value="Family A G protein-coupled receptor-like"/>
    <property type="match status" value="1"/>
</dbReference>
<dbReference type="PANTHER" id="PTHR23112:SF37">
    <property type="entry name" value="G PROTEIN-COUPLED RECEPTOR GPR1"/>
    <property type="match status" value="1"/>
</dbReference>
<feature type="transmembrane region" description="Helical" evidence="6">
    <location>
        <begin position="342"/>
        <end position="365"/>
    </location>
</feature>